<dbReference type="RefSeq" id="WP_092176090.1">
    <property type="nucleotide sequence ID" value="NZ_FNZH01000004.1"/>
</dbReference>
<dbReference type="InterPro" id="IPR008183">
    <property type="entry name" value="Aldose_1/G6P_1-epimerase"/>
</dbReference>
<evidence type="ECO:0000256" key="3">
    <source>
        <dbReference type="ARBA" id="ARBA00022837"/>
    </source>
</evidence>
<evidence type="ECO:0000256" key="1">
    <source>
        <dbReference type="ARBA" id="ARBA00001913"/>
    </source>
</evidence>
<comment type="cofactor">
    <cofactor evidence="1">
        <name>Ca(2+)</name>
        <dbReference type="ChEBI" id="CHEBI:29108"/>
    </cofactor>
</comment>
<evidence type="ECO:0000313" key="5">
    <source>
        <dbReference type="Proteomes" id="UP000199403"/>
    </source>
</evidence>
<comment type="subunit">
    <text evidence="2">Monomer.</text>
</comment>
<dbReference type="Proteomes" id="UP000199403">
    <property type="component" value="Unassembled WGS sequence"/>
</dbReference>
<organism evidence="4 5">
    <name type="scientific">Cyclobacterium xiamenense</name>
    <dbReference type="NCBI Taxonomy" id="1297121"/>
    <lineage>
        <taxon>Bacteria</taxon>
        <taxon>Pseudomonadati</taxon>
        <taxon>Bacteroidota</taxon>
        <taxon>Cytophagia</taxon>
        <taxon>Cytophagales</taxon>
        <taxon>Cyclobacteriaceae</taxon>
        <taxon>Cyclobacterium</taxon>
    </lineage>
</organism>
<dbReference type="CDD" id="cd09024">
    <property type="entry name" value="Aldose_epim_lacX"/>
    <property type="match status" value="1"/>
</dbReference>
<keyword evidence="3" id="KW-0106">Calcium</keyword>
<accession>A0A1H6Z6A1</accession>
<reference evidence="5" key="1">
    <citation type="submission" date="2016-10" db="EMBL/GenBank/DDBJ databases">
        <authorList>
            <person name="Varghese N."/>
            <person name="Submissions S."/>
        </authorList>
    </citation>
    <scope>NUCLEOTIDE SEQUENCE [LARGE SCALE GENOMIC DNA]</scope>
    <source>
        <strain evidence="5">IBRC-M 10761</strain>
    </source>
</reference>
<sequence length="297" mass="33476">MNATQSFQLIKGPIEARFSSQGAECTSLSVRGLEYLWQANPSIWGRHAPVLFPIVGRLRSDQYSYQGKSYPLSQHGFARDRNFSVLEQSTDRLVFTLESDEQSLCVYPFAFALQIAYELTETGMHVTYRVRNPDPEADLWYSIGAHPGFNCPLEPKIESLEDYQLDFGQPNLSSLSLYTLENGLIGRKKEALSLNAGKLDLHWELFQNDALIFDVGPVTSISVRSRKTGRGYGMEFAEFCWLGLWTKQRNAGFLCLEPWNGIADAWDHDGQLQNKRGMQLLSPGGVQEVGFGLTLFD</sequence>
<dbReference type="AlphaFoldDB" id="A0A1H6Z6A1"/>
<dbReference type="Pfam" id="PF01263">
    <property type="entry name" value="Aldose_epim"/>
    <property type="match status" value="1"/>
</dbReference>
<dbReference type="EMBL" id="FNZH01000004">
    <property type="protein sequence ID" value="SEJ48908.1"/>
    <property type="molecule type" value="Genomic_DNA"/>
</dbReference>
<dbReference type="SUPFAM" id="SSF74650">
    <property type="entry name" value="Galactose mutarotase-like"/>
    <property type="match status" value="1"/>
</dbReference>
<evidence type="ECO:0000313" key="4">
    <source>
        <dbReference type="EMBL" id="SEJ48908.1"/>
    </source>
</evidence>
<dbReference type="GO" id="GO:0030246">
    <property type="term" value="F:carbohydrate binding"/>
    <property type="evidence" value="ECO:0007669"/>
    <property type="project" value="InterPro"/>
</dbReference>
<protein>
    <submittedName>
        <fullName evidence="4">Galactose mutarotase</fullName>
    </submittedName>
</protein>
<proteinExistence type="predicted"/>
<dbReference type="GO" id="GO:0016853">
    <property type="term" value="F:isomerase activity"/>
    <property type="evidence" value="ECO:0007669"/>
    <property type="project" value="InterPro"/>
</dbReference>
<name>A0A1H6Z6A1_9BACT</name>
<dbReference type="GO" id="GO:0005975">
    <property type="term" value="P:carbohydrate metabolic process"/>
    <property type="evidence" value="ECO:0007669"/>
    <property type="project" value="InterPro"/>
</dbReference>
<gene>
    <name evidence="4" type="ORF">SAMN05192553_104248</name>
</gene>
<evidence type="ECO:0000256" key="2">
    <source>
        <dbReference type="ARBA" id="ARBA00011245"/>
    </source>
</evidence>
<dbReference type="OrthoDB" id="9795355at2"/>
<dbReference type="InterPro" id="IPR037481">
    <property type="entry name" value="LacX"/>
</dbReference>
<dbReference type="Gene3D" id="2.70.98.10">
    <property type="match status" value="1"/>
</dbReference>
<dbReference type="InterPro" id="IPR011013">
    <property type="entry name" value="Gal_mutarotase_sf_dom"/>
</dbReference>
<keyword evidence="5" id="KW-1185">Reference proteome</keyword>
<dbReference type="InterPro" id="IPR014718">
    <property type="entry name" value="GH-type_carb-bd"/>
</dbReference>
<dbReference type="STRING" id="1416801.SAMN05192553_104248"/>